<comment type="caution">
    <text evidence="1">The sequence shown here is derived from an EMBL/GenBank/DDBJ whole genome shotgun (WGS) entry which is preliminary data.</text>
</comment>
<organism evidence="1 2">
    <name type="scientific">Candidatus Ornithospirochaeta stercoripullorum</name>
    <dbReference type="NCBI Taxonomy" id="2840899"/>
    <lineage>
        <taxon>Bacteria</taxon>
        <taxon>Pseudomonadati</taxon>
        <taxon>Spirochaetota</taxon>
        <taxon>Spirochaetia</taxon>
        <taxon>Spirochaetales</taxon>
        <taxon>Spirochaetaceae</taxon>
        <taxon>Spirochaetaceae incertae sedis</taxon>
        <taxon>Candidatus Ornithospirochaeta</taxon>
    </lineage>
</organism>
<evidence type="ECO:0000313" key="2">
    <source>
        <dbReference type="Proteomes" id="UP000823615"/>
    </source>
</evidence>
<evidence type="ECO:0008006" key="3">
    <source>
        <dbReference type="Google" id="ProtNLM"/>
    </source>
</evidence>
<dbReference type="EMBL" id="JADIMT010000087">
    <property type="protein sequence ID" value="MBO8436783.1"/>
    <property type="molecule type" value="Genomic_DNA"/>
</dbReference>
<dbReference type="Proteomes" id="UP000823615">
    <property type="component" value="Unassembled WGS sequence"/>
</dbReference>
<reference evidence="1" key="1">
    <citation type="submission" date="2020-10" db="EMBL/GenBank/DDBJ databases">
        <authorList>
            <person name="Gilroy R."/>
        </authorList>
    </citation>
    <scope>NUCLEOTIDE SEQUENCE</scope>
    <source>
        <strain evidence="1">7293</strain>
    </source>
</reference>
<gene>
    <name evidence="1" type="ORF">IAA97_07395</name>
</gene>
<dbReference type="Gene3D" id="2.160.20.110">
    <property type="match status" value="2"/>
</dbReference>
<name>A0A9D9E1J2_9SPIO</name>
<evidence type="ECO:0000313" key="1">
    <source>
        <dbReference type="EMBL" id="MBO8436783.1"/>
    </source>
</evidence>
<reference evidence="1" key="2">
    <citation type="journal article" date="2021" name="PeerJ">
        <title>Extensive microbial diversity within the chicken gut microbiome revealed by metagenomics and culture.</title>
        <authorList>
            <person name="Gilroy R."/>
            <person name="Ravi A."/>
            <person name="Getino M."/>
            <person name="Pursley I."/>
            <person name="Horton D.L."/>
            <person name="Alikhan N.F."/>
            <person name="Baker D."/>
            <person name="Gharbi K."/>
            <person name="Hall N."/>
            <person name="Watson M."/>
            <person name="Adriaenssens E.M."/>
            <person name="Foster-Nyarko E."/>
            <person name="Jarju S."/>
            <person name="Secka A."/>
            <person name="Antonio M."/>
            <person name="Oren A."/>
            <person name="Chaudhuri R.R."/>
            <person name="La Ragione R."/>
            <person name="Hildebrand F."/>
            <person name="Pallen M.J."/>
        </authorList>
    </citation>
    <scope>NUCLEOTIDE SEQUENCE</scope>
    <source>
        <strain evidence="1">7293</strain>
    </source>
</reference>
<dbReference type="AlphaFoldDB" id="A0A9D9E1J2"/>
<sequence>MLSILSCQQHGDIILPPIDTSDNSIDEVGKSYGFHGGNGSESYPFEISNSQELINFVERVNAKDSISTQNFELINDINLTEPIDSIFTFSGTFDGNEKSIIGFKNKAYADLETYKDAGNYVMDDTRTFSAFIQALNGGTLKDVTFEDFNITAPPSSSRSEHRYMAVAVGVLSNGATIDNVIIGEGSLTSPVRAGGIAAYVKNTDGSNAVNHILNSINNADISTEELTNTYGTAGGILSTTAAGGTVLVSGCENTGTIIGYVAGGIAGDIQNNRDKGMTDDGTEINGILIENCHNTGAIKGVEYAGGILGNFWNGAAGDIKSSTNGNTVEYYAQSGLSNSSVKLGGIVGASVVFTESAQQRTIHLIYDCQNSGDVVCESTDVDAFIGGIIGSTQYGHITIENCYMTSGTLKKMKGPETSDAEASSNSTPFVRTATGGILGKMGGNQNVIIDSYATDSVNFDLPEGYRGGQVAGYFATATFGTSGYTLDDGTAAQYDNDEHLNKMMNEVLFTNPTEISNPFGILSAQSYSRMVRATNIIADEMYIGGASLYVPDEGTSSVRGKTIYDLTGCIVDTLHRDLGYGSRGGGSPQTSILEGIDIDTFFIDADQYSKSEYAPIPLYYEIDDDFSLTNNAPDHFKIVINNETYEGEGATITKV</sequence>
<proteinExistence type="predicted"/>
<protein>
    <recommendedName>
        <fullName evidence="3">GLUG domain-containing protein</fullName>
    </recommendedName>
</protein>
<accession>A0A9D9E1J2</accession>